<dbReference type="Gene3D" id="3.10.450.50">
    <property type="match status" value="1"/>
</dbReference>
<evidence type="ECO:0000313" key="2">
    <source>
        <dbReference type="Proteomes" id="UP000053611"/>
    </source>
</evidence>
<gene>
    <name evidence="1" type="ORF">CC85DRAFT_329328</name>
</gene>
<dbReference type="Proteomes" id="UP000053611">
    <property type="component" value="Unassembled WGS sequence"/>
</dbReference>
<evidence type="ECO:0000313" key="1">
    <source>
        <dbReference type="EMBL" id="KLT41095.1"/>
    </source>
</evidence>
<dbReference type="SUPFAM" id="SSF54427">
    <property type="entry name" value="NTF2-like"/>
    <property type="match status" value="1"/>
</dbReference>
<dbReference type="GeneID" id="28987405"/>
<sequence length="127" mass="14976">MTVPTDIESFVREFYRLSDVPDDQYLDLFHDEFEFHIGDRYTNSREGLREMRKRGAAAVASRVHHVHHLYFNEKKPNHVVVVGSIDLDRLADDMQIRGLPWMAKLDMRDGKIEKYTAYVHFPPVQTE</sequence>
<proteinExistence type="predicted"/>
<accession>A0A0J0XJ19</accession>
<dbReference type="STRING" id="879819.A0A0J0XJ19"/>
<dbReference type="RefSeq" id="XP_018277586.1">
    <property type="nucleotide sequence ID" value="XM_018426802.1"/>
</dbReference>
<organism evidence="1 2">
    <name type="scientific">Cutaneotrichosporon oleaginosum</name>
    <dbReference type="NCBI Taxonomy" id="879819"/>
    <lineage>
        <taxon>Eukaryota</taxon>
        <taxon>Fungi</taxon>
        <taxon>Dikarya</taxon>
        <taxon>Basidiomycota</taxon>
        <taxon>Agaricomycotina</taxon>
        <taxon>Tremellomycetes</taxon>
        <taxon>Trichosporonales</taxon>
        <taxon>Trichosporonaceae</taxon>
        <taxon>Cutaneotrichosporon</taxon>
    </lineage>
</organism>
<dbReference type="InterPro" id="IPR032710">
    <property type="entry name" value="NTF2-like_dom_sf"/>
</dbReference>
<keyword evidence="2" id="KW-1185">Reference proteome</keyword>
<dbReference type="EMBL" id="KQ087223">
    <property type="protein sequence ID" value="KLT41095.1"/>
    <property type="molecule type" value="Genomic_DNA"/>
</dbReference>
<dbReference type="AlphaFoldDB" id="A0A0J0XJ19"/>
<name>A0A0J0XJ19_9TREE</name>
<protein>
    <recommendedName>
        <fullName evidence="3">SnoaL-like domain-containing protein</fullName>
    </recommendedName>
</protein>
<evidence type="ECO:0008006" key="3">
    <source>
        <dbReference type="Google" id="ProtNLM"/>
    </source>
</evidence>
<reference evidence="1 2" key="1">
    <citation type="submission" date="2015-03" db="EMBL/GenBank/DDBJ databases">
        <title>Genomics and transcriptomics of the oil-accumulating basidiomycete yeast T. oleaginosus allow insights into substrate utilization and the diverse evolutionary trajectories of mating systems in fungi.</title>
        <authorList>
            <consortium name="DOE Joint Genome Institute"/>
            <person name="Kourist R."/>
            <person name="Kracht O."/>
            <person name="Bracharz F."/>
            <person name="Lipzen A."/>
            <person name="Nolan M."/>
            <person name="Ohm R."/>
            <person name="Grigoriev I."/>
            <person name="Sun S."/>
            <person name="Heitman J."/>
            <person name="Bruck T."/>
            <person name="Nowrousian M."/>
        </authorList>
    </citation>
    <scope>NUCLEOTIDE SEQUENCE [LARGE SCALE GENOMIC DNA]</scope>
    <source>
        <strain evidence="1 2">IBC0246</strain>
    </source>
</reference>